<name>A0A1F6WWM8_9BACT</name>
<evidence type="ECO:0000256" key="1">
    <source>
        <dbReference type="ARBA" id="ARBA00004651"/>
    </source>
</evidence>
<dbReference type="InterPro" id="IPR032818">
    <property type="entry name" value="DedA-like"/>
</dbReference>
<reference evidence="9 10" key="1">
    <citation type="journal article" date="2016" name="Nat. Commun.">
        <title>Thousands of microbial genomes shed light on interconnected biogeochemical processes in an aquifer system.</title>
        <authorList>
            <person name="Anantharaman K."/>
            <person name="Brown C.T."/>
            <person name="Hug L.A."/>
            <person name="Sharon I."/>
            <person name="Castelle C.J."/>
            <person name="Probst A.J."/>
            <person name="Thomas B.C."/>
            <person name="Singh A."/>
            <person name="Wilkins M.J."/>
            <person name="Karaoz U."/>
            <person name="Brodie E.L."/>
            <person name="Williams K.H."/>
            <person name="Hubbard S.S."/>
            <person name="Banfield J.F."/>
        </authorList>
    </citation>
    <scope>NUCLEOTIDE SEQUENCE [LARGE SCALE GENOMIC DNA]</scope>
</reference>
<feature type="transmembrane region" description="Helical" evidence="7">
    <location>
        <begin position="138"/>
        <end position="158"/>
    </location>
</feature>
<dbReference type="PANTHER" id="PTHR30353">
    <property type="entry name" value="INNER MEMBRANE PROTEIN DEDA-RELATED"/>
    <property type="match status" value="1"/>
</dbReference>
<dbReference type="GO" id="GO:0005886">
    <property type="term" value="C:plasma membrane"/>
    <property type="evidence" value="ECO:0007669"/>
    <property type="project" value="UniProtKB-SubCell"/>
</dbReference>
<evidence type="ECO:0000256" key="3">
    <source>
        <dbReference type="ARBA" id="ARBA00022475"/>
    </source>
</evidence>
<comment type="caution">
    <text evidence="9">The sequence shown here is derived from an EMBL/GenBank/DDBJ whole genome shotgun (WGS) entry which is preliminary data.</text>
</comment>
<evidence type="ECO:0000256" key="4">
    <source>
        <dbReference type="ARBA" id="ARBA00022692"/>
    </source>
</evidence>
<feature type="transmembrane region" description="Helical" evidence="7">
    <location>
        <begin position="170"/>
        <end position="191"/>
    </location>
</feature>
<feature type="transmembrane region" description="Helical" evidence="7">
    <location>
        <begin position="12"/>
        <end position="33"/>
    </location>
</feature>
<keyword evidence="5 7" id="KW-1133">Transmembrane helix</keyword>
<feature type="transmembrane region" description="Helical" evidence="7">
    <location>
        <begin position="53"/>
        <end position="74"/>
    </location>
</feature>
<gene>
    <name evidence="9" type="ORF">A3A01_02250</name>
</gene>
<dbReference type="InterPro" id="IPR032816">
    <property type="entry name" value="VTT_dom"/>
</dbReference>
<feature type="domain" description="VTT" evidence="8">
    <location>
        <begin position="33"/>
        <end position="158"/>
    </location>
</feature>
<evidence type="ECO:0000313" key="9">
    <source>
        <dbReference type="EMBL" id="OGI86291.1"/>
    </source>
</evidence>
<dbReference type="Pfam" id="PF09335">
    <property type="entry name" value="VTT_dom"/>
    <property type="match status" value="1"/>
</dbReference>
<dbReference type="EMBL" id="MFUU01000005">
    <property type="protein sequence ID" value="OGI86291.1"/>
    <property type="molecule type" value="Genomic_DNA"/>
</dbReference>
<dbReference type="PANTHER" id="PTHR30353:SF0">
    <property type="entry name" value="TRANSMEMBRANE PROTEIN"/>
    <property type="match status" value="1"/>
</dbReference>
<sequence>MPQLFDITNIITTYGQLGIFIIIFLESGIFFPLPGDSLIFTAGLLAPILNFNIIFLTLLVFVAAYGGGIVGYYIGIKLEHLKRYAFFRKIFKQEYINEAHNFLEKHGLSAMILSRFVPVVRTFLPIVAGITHMEYFSFIRYSFLGAFIWSTSFVLSGYYLGRIFPQIHDYLIYVILLVIFLSILPGIVHYFRRKKIL</sequence>
<comment type="subcellular location">
    <subcellularLocation>
        <location evidence="1 7">Cell membrane</location>
        <topology evidence="1 7">Multi-pass membrane protein</topology>
    </subcellularLocation>
</comment>
<evidence type="ECO:0000256" key="7">
    <source>
        <dbReference type="RuleBase" id="RU367016"/>
    </source>
</evidence>
<keyword evidence="3 7" id="KW-1003">Cell membrane</keyword>
<evidence type="ECO:0000259" key="8">
    <source>
        <dbReference type="Pfam" id="PF09335"/>
    </source>
</evidence>
<evidence type="ECO:0000256" key="2">
    <source>
        <dbReference type="ARBA" id="ARBA00010792"/>
    </source>
</evidence>
<dbReference type="Proteomes" id="UP000179352">
    <property type="component" value="Unassembled WGS sequence"/>
</dbReference>
<dbReference type="AlphaFoldDB" id="A0A1F6WWM8"/>
<protein>
    <recommendedName>
        <fullName evidence="8">VTT domain-containing protein</fullName>
    </recommendedName>
</protein>
<keyword evidence="4 7" id="KW-0812">Transmembrane</keyword>
<evidence type="ECO:0000256" key="6">
    <source>
        <dbReference type="ARBA" id="ARBA00023136"/>
    </source>
</evidence>
<dbReference type="STRING" id="1801770.A3A01_02250"/>
<evidence type="ECO:0000313" key="10">
    <source>
        <dbReference type="Proteomes" id="UP000179352"/>
    </source>
</evidence>
<keyword evidence="6 7" id="KW-0472">Membrane</keyword>
<accession>A0A1F6WWM8</accession>
<organism evidence="9 10">
    <name type="scientific">Candidatus Nomurabacteria bacterium RIFCSPLOWO2_01_FULL_39_17</name>
    <dbReference type="NCBI Taxonomy" id="1801770"/>
    <lineage>
        <taxon>Bacteria</taxon>
        <taxon>Candidatus Nomuraibacteriota</taxon>
    </lineage>
</organism>
<comment type="similarity">
    <text evidence="2 7">Belongs to the DedA family.</text>
</comment>
<evidence type="ECO:0000256" key="5">
    <source>
        <dbReference type="ARBA" id="ARBA00022989"/>
    </source>
</evidence>
<proteinExistence type="inferred from homology"/>